<reference evidence="4 5" key="1">
    <citation type="journal article" date="2022" name="Int. J. Syst. Evol. Microbiol.">
        <title>Apilactobacillus apisilvae sp. nov., Nicolia spurrieriana gen. nov. sp. nov., Bombilactobacillus folatiphilus sp. nov. and Bombilactobacillus thymidiniphilus sp. nov., four new lactic acid bacterial isolates from stingless bees Tetragonula carbonaria and Austroplebeia australis.</title>
        <authorList>
            <person name="Oliphant S.A."/>
            <person name="Watson-Haigh N.S."/>
            <person name="Sumby K.M."/>
            <person name="Gardner J."/>
            <person name="Groom S."/>
            <person name="Jiranek V."/>
        </authorList>
    </citation>
    <scope>NUCLEOTIDE SEQUENCE [LARGE SCALE GENOMIC DNA]</scope>
    <source>
        <strain evidence="4 5">SG4_A1</strain>
    </source>
</reference>
<proteinExistence type="predicted"/>
<dbReference type="EMBL" id="CP093365">
    <property type="protein sequence ID" value="UQS83207.1"/>
    <property type="molecule type" value="Genomic_DNA"/>
</dbReference>
<dbReference type="Pfam" id="PF00534">
    <property type="entry name" value="Glycos_transf_1"/>
    <property type="match status" value="1"/>
</dbReference>
<evidence type="ECO:0000313" key="5">
    <source>
        <dbReference type="Proteomes" id="UP000831947"/>
    </source>
</evidence>
<keyword evidence="1 4" id="KW-0328">Glycosyltransferase</keyword>
<dbReference type="InterPro" id="IPR001296">
    <property type="entry name" value="Glyco_trans_1"/>
</dbReference>
<evidence type="ECO:0000313" key="4">
    <source>
        <dbReference type="EMBL" id="UQS83207.1"/>
    </source>
</evidence>
<name>A0ABY4PBZ1_9LACO</name>
<gene>
    <name evidence="4" type="ORF">MOO47_05315</name>
</gene>
<dbReference type="EC" id="2.4.-.-" evidence="4"/>
<accession>A0ABY4PBZ1</accession>
<dbReference type="SUPFAM" id="SSF53756">
    <property type="entry name" value="UDP-Glycosyltransferase/glycogen phosphorylase"/>
    <property type="match status" value="1"/>
</dbReference>
<feature type="domain" description="Glycosyl transferase family 1" evidence="3">
    <location>
        <begin position="318"/>
        <end position="481"/>
    </location>
</feature>
<dbReference type="Proteomes" id="UP000831947">
    <property type="component" value="Chromosome"/>
</dbReference>
<keyword evidence="2 4" id="KW-0808">Transferase</keyword>
<dbReference type="PANTHER" id="PTHR12526:SF629">
    <property type="entry name" value="TEICHURONIC ACID BIOSYNTHESIS GLYCOSYLTRANSFERASE TUAH-RELATED"/>
    <property type="match status" value="1"/>
</dbReference>
<sequence length="500" mass="57494">MNFFINTDLSNASSGIEHSQIKRLHLFQQFQEPAKIITTFYRNNWAQGPGKFNVALDDVINVFDYFGNNRTDYFQVNTPQTYCKQHGFHIQRFLGVDKNEEGYLAITDDHRQLLIRSDTHSHQVTSVVFSNLNSSVPTSAEGYDTRGFLSAHYEYNRRGQAAKLRIINQQGQAFCTEIFKDGQKVMLYKLLFRGQKHNFNNLYSFQAFFFDNLNQDFGENNLFISDRVECTQGLSQMQTPAKKAVYIHSVFSKDVIKNDPMTDELNFNYEYALRHAEQFDYLICPTQWEKDELNQRFSLGDKVRVIPSGTTTPSLKRIPMKKRDPYLVLLVARISPEKQIDQALKIIARVKKHIPQVKLEIYGGITYMQEATKINNLVNELHLKDTVSFKGIVPNLDDVYDQASALMLTSSNEGLSLALLEGLSHGLPEISYDCRYGPSDIMVDNQNGYLIAQGDIYSATKKLTTILSDSKLRQDLSDKSYELVHNFSPKTIWQKWQTII</sequence>
<dbReference type="RefSeq" id="WP_249512433.1">
    <property type="nucleotide sequence ID" value="NZ_CP093365.1"/>
</dbReference>
<evidence type="ECO:0000256" key="2">
    <source>
        <dbReference type="ARBA" id="ARBA00022679"/>
    </source>
</evidence>
<evidence type="ECO:0000259" key="3">
    <source>
        <dbReference type="Pfam" id="PF00534"/>
    </source>
</evidence>
<dbReference type="PANTHER" id="PTHR12526">
    <property type="entry name" value="GLYCOSYLTRANSFERASE"/>
    <property type="match status" value="1"/>
</dbReference>
<dbReference type="GO" id="GO:0016757">
    <property type="term" value="F:glycosyltransferase activity"/>
    <property type="evidence" value="ECO:0007669"/>
    <property type="project" value="UniProtKB-KW"/>
</dbReference>
<keyword evidence="5" id="KW-1185">Reference proteome</keyword>
<dbReference type="Gene3D" id="3.40.50.2000">
    <property type="entry name" value="Glycogen Phosphorylase B"/>
    <property type="match status" value="3"/>
</dbReference>
<evidence type="ECO:0000256" key="1">
    <source>
        <dbReference type="ARBA" id="ARBA00022676"/>
    </source>
</evidence>
<organism evidence="4 5">
    <name type="scientific">Bombilactobacillus thymidiniphilus</name>
    <dbReference type="NCBI Taxonomy" id="2923363"/>
    <lineage>
        <taxon>Bacteria</taxon>
        <taxon>Bacillati</taxon>
        <taxon>Bacillota</taxon>
        <taxon>Bacilli</taxon>
        <taxon>Lactobacillales</taxon>
        <taxon>Lactobacillaceae</taxon>
        <taxon>Bombilactobacillus</taxon>
    </lineage>
</organism>
<protein>
    <submittedName>
        <fullName evidence="4">Glycosyltransferase</fullName>
        <ecNumber evidence="4">2.4.-.-</ecNumber>
    </submittedName>
</protein>